<dbReference type="EMBL" id="JACHEK010000004">
    <property type="protein sequence ID" value="MBB6144453.1"/>
    <property type="molecule type" value="Genomic_DNA"/>
</dbReference>
<dbReference type="AlphaFoldDB" id="A0A841JSS3"/>
<gene>
    <name evidence="1" type="ORF">HNQ77_002405</name>
</gene>
<reference evidence="1 2" key="1">
    <citation type="submission" date="2020-08" db="EMBL/GenBank/DDBJ databases">
        <title>Genomic Encyclopedia of Type Strains, Phase IV (KMG-IV): sequencing the most valuable type-strain genomes for metagenomic binning, comparative biology and taxonomic classification.</title>
        <authorList>
            <person name="Goeker M."/>
        </authorList>
    </citation>
    <scope>NUCLEOTIDE SEQUENCE [LARGE SCALE GENOMIC DNA]</scope>
    <source>
        <strain evidence="1 2">DSM 103733</strain>
    </source>
</reference>
<accession>A0A841JSS3</accession>
<organism evidence="1 2">
    <name type="scientific">Silvibacterium bohemicum</name>
    <dbReference type="NCBI Taxonomy" id="1577686"/>
    <lineage>
        <taxon>Bacteria</taxon>
        <taxon>Pseudomonadati</taxon>
        <taxon>Acidobacteriota</taxon>
        <taxon>Terriglobia</taxon>
        <taxon>Terriglobales</taxon>
        <taxon>Acidobacteriaceae</taxon>
        <taxon>Silvibacterium</taxon>
    </lineage>
</organism>
<evidence type="ECO:0000313" key="1">
    <source>
        <dbReference type="EMBL" id="MBB6144453.1"/>
    </source>
</evidence>
<sequence length="57" mass="6373">MTFAETGKRFGVLRIYDDPMDGVLYLYVSLAPSILIDHGTSAYVEQWVAASSETLHH</sequence>
<protein>
    <submittedName>
        <fullName evidence="1">Uncharacterized protein</fullName>
    </submittedName>
</protein>
<keyword evidence="2" id="KW-1185">Reference proteome</keyword>
<evidence type="ECO:0000313" key="2">
    <source>
        <dbReference type="Proteomes" id="UP000538666"/>
    </source>
</evidence>
<comment type="caution">
    <text evidence="1">The sequence shown here is derived from an EMBL/GenBank/DDBJ whole genome shotgun (WGS) entry which is preliminary data.</text>
</comment>
<dbReference type="Proteomes" id="UP000538666">
    <property type="component" value="Unassembled WGS sequence"/>
</dbReference>
<name>A0A841JSS3_9BACT</name>
<proteinExistence type="predicted"/>